<evidence type="ECO:0000256" key="4">
    <source>
        <dbReference type="PROSITE-ProRule" id="PRU00335"/>
    </source>
</evidence>
<dbReference type="InterPro" id="IPR011075">
    <property type="entry name" value="TetR_C"/>
</dbReference>
<organism evidence="6 7">
    <name type="scientific">Polymorphospora rubra</name>
    <dbReference type="NCBI Taxonomy" id="338584"/>
    <lineage>
        <taxon>Bacteria</taxon>
        <taxon>Bacillati</taxon>
        <taxon>Actinomycetota</taxon>
        <taxon>Actinomycetes</taxon>
        <taxon>Micromonosporales</taxon>
        <taxon>Micromonosporaceae</taxon>
        <taxon>Polymorphospora</taxon>
    </lineage>
</organism>
<evidence type="ECO:0000313" key="7">
    <source>
        <dbReference type="Proteomes" id="UP000680866"/>
    </source>
</evidence>
<evidence type="ECO:0000256" key="2">
    <source>
        <dbReference type="ARBA" id="ARBA00023125"/>
    </source>
</evidence>
<dbReference type="Proteomes" id="UP000680866">
    <property type="component" value="Chromosome"/>
</dbReference>
<dbReference type="GO" id="GO:0003700">
    <property type="term" value="F:DNA-binding transcription factor activity"/>
    <property type="evidence" value="ECO:0007669"/>
    <property type="project" value="TreeGrafter"/>
</dbReference>
<sequence length="222" mass="23682">MVDRAGTGARAGRPRDAHLDAAILDSTMAVLGKVGYKHLTIGEVATRAGTTKPALYRRWASQQELVLAALARQLGGIEAPDTDCTLCDLHESISVFVDAFHRLPPNVLAPLLADCAGHDDLRTAFMTTLFEPPRAAVRQTLRGAIARGDLRPDLNLDLAVDLLASLVYYRALFGHAPLTGADIGDAVETLLRGIAVDYDTLLAHSLAQSSPSAAHGRHEPHA</sequence>
<dbReference type="SUPFAM" id="SSF46689">
    <property type="entry name" value="Homeodomain-like"/>
    <property type="match status" value="1"/>
</dbReference>
<keyword evidence="3" id="KW-0804">Transcription</keyword>
<keyword evidence="7" id="KW-1185">Reference proteome</keyword>
<dbReference type="InterPro" id="IPR036271">
    <property type="entry name" value="Tet_transcr_reg_TetR-rel_C_sf"/>
</dbReference>
<dbReference type="InterPro" id="IPR050109">
    <property type="entry name" value="HTH-type_TetR-like_transc_reg"/>
</dbReference>
<evidence type="ECO:0000256" key="1">
    <source>
        <dbReference type="ARBA" id="ARBA00023015"/>
    </source>
</evidence>
<feature type="domain" description="HTH tetR-type" evidence="5">
    <location>
        <begin position="17"/>
        <end position="77"/>
    </location>
</feature>
<evidence type="ECO:0000256" key="3">
    <source>
        <dbReference type="ARBA" id="ARBA00023163"/>
    </source>
</evidence>
<protein>
    <submittedName>
        <fullName evidence="6">TetR family transcriptional regulator</fullName>
    </submittedName>
</protein>
<dbReference type="PROSITE" id="PS50977">
    <property type="entry name" value="HTH_TETR_2"/>
    <property type="match status" value="1"/>
</dbReference>
<dbReference type="SUPFAM" id="SSF48498">
    <property type="entry name" value="Tetracyclin repressor-like, C-terminal domain"/>
    <property type="match status" value="1"/>
</dbReference>
<proteinExistence type="predicted"/>
<accession>A0A810N5B2</accession>
<feature type="DNA-binding region" description="H-T-H motif" evidence="4">
    <location>
        <begin position="40"/>
        <end position="59"/>
    </location>
</feature>
<dbReference type="Pfam" id="PF16859">
    <property type="entry name" value="TetR_C_11"/>
    <property type="match status" value="1"/>
</dbReference>
<dbReference type="RefSeq" id="WP_212817799.1">
    <property type="nucleotide sequence ID" value="NZ_AP023359.1"/>
</dbReference>
<name>A0A810N5B2_9ACTN</name>
<dbReference type="GO" id="GO:0000976">
    <property type="term" value="F:transcription cis-regulatory region binding"/>
    <property type="evidence" value="ECO:0007669"/>
    <property type="project" value="TreeGrafter"/>
</dbReference>
<dbReference type="PANTHER" id="PTHR30055:SF230">
    <property type="entry name" value="TRANSCRIPTIONAL REGULATORY PROTEIN (PROBABLY TETR-FAMILY)-RELATED"/>
    <property type="match status" value="1"/>
</dbReference>
<dbReference type="Gene3D" id="1.10.10.60">
    <property type="entry name" value="Homeodomain-like"/>
    <property type="match status" value="1"/>
</dbReference>
<dbReference type="KEGG" id="pry:Prubr_56070"/>
<dbReference type="InterPro" id="IPR001647">
    <property type="entry name" value="HTH_TetR"/>
</dbReference>
<evidence type="ECO:0000259" key="5">
    <source>
        <dbReference type="PROSITE" id="PS50977"/>
    </source>
</evidence>
<dbReference type="EMBL" id="AP023359">
    <property type="protein sequence ID" value="BCJ68586.1"/>
    <property type="molecule type" value="Genomic_DNA"/>
</dbReference>
<dbReference type="PRINTS" id="PR00455">
    <property type="entry name" value="HTHTETR"/>
</dbReference>
<reference evidence="6" key="1">
    <citation type="submission" date="2020-08" db="EMBL/GenBank/DDBJ databases">
        <title>Whole genome shotgun sequence of Polymorphospora rubra NBRC 101157.</title>
        <authorList>
            <person name="Komaki H."/>
            <person name="Tamura T."/>
        </authorList>
    </citation>
    <scope>NUCLEOTIDE SEQUENCE</scope>
    <source>
        <strain evidence="6">NBRC 101157</strain>
    </source>
</reference>
<dbReference type="InterPro" id="IPR009057">
    <property type="entry name" value="Homeodomain-like_sf"/>
</dbReference>
<dbReference type="AlphaFoldDB" id="A0A810N5B2"/>
<keyword evidence="2 4" id="KW-0238">DNA-binding</keyword>
<keyword evidence="1" id="KW-0805">Transcription regulation</keyword>
<evidence type="ECO:0000313" key="6">
    <source>
        <dbReference type="EMBL" id="BCJ68586.1"/>
    </source>
</evidence>
<dbReference type="PANTHER" id="PTHR30055">
    <property type="entry name" value="HTH-TYPE TRANSCRIPTIONAL REGULATOR RUTR"/>
    <property type="match status" value="1"/>
</dbReference>
<dbReference type="Pfam" id="PF00440">
    <property type="entry name" value="TetR_N"/>
    <property type="match status" value="1"/>
</dbReference>
<dbReference type="Gene3D" id="1.10.357.10">
    <property type="entry name" value="Tetracycline Repressor, domain 2"/>
    <property type="match status" value="1"/>
</dbReference>
<gene>
    <name evidence="6" type="ORF">Prubr_56070</name>
</gene>